<dbReference type="InterPro" id="IPR005496">
    <property type="entry name" value="Integral_membrane_TerC"/>
</dbReference>
<keyword evidence="5 6" id="KW-0472">Membrane</keyword>
<feature type="transmembrane region" description="Helical" evidence="6">
    <location>
        <begin position="107"/>
        <end position="130"/>
    </location>
</feature>
<dbReference type="NCBIfam" id="TIGR03717">
    <property type="entry name" value="R_switched_YjbE"/>
    <property type="match status" value="1"/>
</dbReference>
<sequence length="231" mass="24987">MTTLMAFIIGVLQITILDLTLSGDNIGVIALATKNLSPKFAKKASFIGIAGAIGLRVLFACIITQIMAIQWLPIKLVGGLVLVKITWDFIKPESKEAECNVKKADNFWGAVAVIIIADISMSLDNVIAIASAADGNVLLIVIGILINIPIIFYGSQFVANLMKDHPIVIFIGGAILAHTSFKMILEDNITIKYLSLPHVISGIIPWVFAMAIMLYGYIVIKKGKTPYGVEF</sequence>
<reference evidence="7" key="1">
    <citation type="submission" date="2021-11" db="EMBL/GenBank/DDBJ databases">
        <title>Clostridia strains as spoilage organisms.</title>
        <authorList>
            <person name="Wambui J."/>
            <person name="Stevens M.J.A."/>
            <person name="Stephan R."/>
        </authorList>
    </citation>
    <scope>NUCLEOTIDE SEQUENCE</scope>
    <source>
        <strain evidence="7">CF009</strain>
    </source>
</reference>
<dbReference type="Pfam" id="PF03741">
    <property type="entry name" value="TerC"/>
    <property type="match status" value="1"/>
</dbReference>
<evidence type="ECO:0000256" key="5">
    <source>
        <dbReference type="ARBA" id="ARBA00023136"/>
    </source>
</evidence>
<feature type="transmembrane region" description="Helical" evidence="6">
    <location>
        <begin position="137"/>
        <end position="155"/>
    </location>
</feature>
<dbReference type="GO" id="GO:0016020">
    <property type="term" value="C:membrane"/>
    <property type="evidence" value="ECO:0007669"/>
    <property type="project" value="UniProtKB-SubCell"/>
</dbReference>
<evidence type="ECO:0000313" key="7">
    <source>
        <dbReference type="EMBL" id="WAG58793.1"/>
    </source>
</evidence>
<gene>
    <name evidence="7" type="ORF">LL038_14130</name>
</gene>
<protein>
    <submittedName>
        <fullName evidence="7">TerC family protein</fullName>
    </submittedName>
</protein>
<accession>A0AA47I4N5</accession>
<evidence type="ECO:0000256" key="2">
    <source>
        <dbReference type="ARBA" id="ARBA00007511"/>
    </source>
</evidence>
<feature type="transmembrane region" description="Helical" evidence="6">
    <location>
        <begin position="167"/>
        <end position="185"/>
    </location>
</feature>
<evidence type="ECO:0000256" key="6">
    <source>
        <dbReference type="SAM" id="Phobius"/>
    </source>
</evidence>
<dbReference type="AlphaFoldDB" id="A0AA47I4N5"/>
<dbReference type="RefSeq" id="WP_216122007.1">
    <property type="nucleotide sequence ID" value="NZ_CP086239.1"/>
</dbReference>
<dbReference type="Proteomes" id="UP001164733">
    <property type="component" value="Chromosome"/>
</dbReference>
<evidence type="ECO:0000313" key="8">
    <source>
        <dbReference type="Proteomes" id="UP001164733"/>
    </source>
</evidence>
<keyword evidence="4 6" id="KW-1133">Transmembrane helix</keyword>
<dbReference type="PANTHER" id="PTHR30238:SF4">
    <property type="entry name" value="SLL1022 PROTEIN"/>
    <property type="match status" value="1"/>
</dbReference>
<dbReference type="EMBL" id="CP086239">
    <property type="protein sequence ID" value="WAG58793.1"/>
    <property type="molecule type" value="Genomic_DNA"/>
</dbReference>
<dbReference type="PANTHER" id="PTHR30238">
    <property type="entry name" value="MEMBRANE BOUND PREDICTED REDOX MODULATOR"/>
    <property type="match status" value="1"/>
</dbReference>
<organism evidence="7 8">
    <name type="scientific">Clostridium estertheticum</name>
    <dbReference type="NCBI Taxonomy" id="238834"/>
    <lineage>
        <taxon>Bacteria</taxon>
        <taxon>Bacillati</taxon>
        <taxon>Bacillota</taxon>
        <taxon>Clostridia</taxon>
        <taxon>Eubacteriales</taxon>
        <taxon>Clostridiaceae</taxon>
        <taxon>Clostridium</taxon>
    </lineage>
</organism>
<evidence type="ECO:0000256" key="4">
    <source>
        <dbReference type="ARBA" id="ARBA00022989"/>
    </source>
</evidence>
<comment type="similarity">
    <text evidence="2">Belongs to the TerC family.</text>
</comment>
<evidence type="ECO:0000256" key="1">
    <source>
        <dbReference type="ARBA" id="ARBA00004141"/>
    </source>
</evidence>
<dbReference type="InterPro" id="IPR022301">
    <property type="entry name" value="Integral_membrane_YjbE"/>
</dbReference>
<comment type="subcellular location">
    <subcellularLocation>
        <location evidence="1">Membrane</location>
        <topology evidence="1">Multi-pass membrane protein</topology>
    </subcellularLocation>
</comment>
<name>A0AA47I4N5_9CLOT</name>
<feature type="transmembrane region" description="Helical" evidence="6">
    <location>
        <begin position="46"/>
        <end position="64"/>
    </location>
</feature>
<feature type="transmembrane region" description="Helical" evidence="6">
    <location>
        <begin position="197"/>
        <end position="220"/>
    </location>
</feature>
<keyword evidence="3 6" id="KW-0812">Transmembrane</keyword>
<proteinExistence type="inferred from homology"/>
<evidence type="ECO:0000256" key="3">
    <source>
        <dbReference type="ARBA" id="ARBA00022692"/>
    </source>
</evidence>